<dbReference type="Proteomes" id="UP000198460">
    <property type="component" value="Unassembled WGS sequence"/>
</dbReference>
<reference evidence="1 2" key="1">
    <citation type="submission" date="2017-04" db="EMBL/GenBank/DDBJ databases">
        <authorList>
            <person name="Afonso C.L."/>
            <person name="Miller P.J."/>
            <person name="Scott M.A."/>
            <person name="Spackman E."/>
            <person name="Goraichik I."/>
            <person name="Dimitrov K.M."/>
            <person name="Suarez D.L."/>
            <person name="Swayne D.E."/>
        </authorList>
    </citation>
    <scope>NUCLEOTIDE SEQUENCE [LARGE SCALE GENOMIC DNA]</scope>
    <source>
        <strain evidence="1">LMG 28154</strain>
    </source>
</reference>
<dbReference type="AlphaFoldDB" id="A0A238H7Q1"/>
<organism evidence="1 2">
    <name type="scientific">Burkholderia singularis</name>
    <dbReference type="NCBI Taxonomy" id="1503053"/>
    <lineage>
        <taxon>Bacteria</taxon>
        <taxon>Pseudomonadati</taxon>
        <taxon>Pseudomonadota</taxon>
        <taxon>Betaproteobacteria</taxon>
        <taxon>Burkholderiales</taxon>
        <taxon>Burkholderiaceae</taxon>
        <taxon>Burkholderia</taxon>
        <taxon>pseudomallei group</taxon>
    </lineage>
</organism>
<dbReference type="GO" id="GO:0003676">
    <property type="term" value="F:nucleic acid binding"/>
    <property type="evidence" value="ECO:0007669"/>
    <property type="project" value="InterPro"/>
</dbReference>
<evidence type="ECO:0000313" key="2">
    <source>
        <dbReference type="Proteomes" id="UP000198460"/>
    </source>
</evidence>
<sequence>MTIIIGCDPGLTGALAFLDAGGDLLSVEDLPTCPIQTAGPKARVKRKLDAKALREILRRAVPADERAIFAMEDMQLLGGSSVQTMGALAHTRGVLEAVAILCDMHMEYVTPQRWKRFYGLGADKGECLDTARRLYPHASLNRAKDHNRAESVLIARFAQRNLV</sequence>
<dbReference type="InterPro" id="IPR045290">
    <property type="entry name" value="MOC1-like"/>
</dbReference>
<dbReference type="PANTHER" id="PTHR36015">
    <property type="entry name" value="HOLLIDAY JUNCTION RESOLVASE MOC1, CHLOROPLASTIC-RELATED"/>
    <property type="match status" value="1"/>
</dbReference>
<dbReference type="PANTHER" id="PTHR36015:SF6">
    <property type="entry name" value="HOLLIDAY JUNCTION RESOLVASE MOC1, CHLOROPLASTIC-RELATED"/>
    <property type="match status" value="1"/>
</dbReference>
<dbReference type="GO" id="GO:0008821">
    <property type="term" value="F:crossover junction DNA endonuclease activity"/>
    <property type="evidence" value="ECO:0007669"/>
    <property type="project" value="InterPro"/>
</dbReference>
<accession>A0A238H7Q1</accession>
<name>A0A238H7Q1_9BURK</name>
<dbReference type="CDD" id="cd22992">
    <property type="entry name" value="MOC1"/>
    <property type="match status" value="1"/>
</dbReference>
<gene>
    <name evidence="1" type="ORF">BSIN_4043</name>
</gene>
<dbReference type="Gene3D" id="3.30.420.10">
    <property type="entry name" value="Ribonuclease H-like superfamily/Ribonuclease H"/>
    <property type="match status" value="1"/>
</dbReference>
<dbReference type="EMBL" id="FXAN01000066">
    <property type="protein sequence ID" value="SMG01057.1"/>
    <property type="molecule type" value="Genomic_DNA"/>
</dbReference>
<proteinExistence type="predicted"/>
<dbReference type="RefSeq" id="WP_089341041.1">
    <property type="nucleotide sequence ID" value="NZ_FXAN01000066.1"/>
</dbReference>
<evidence type="ECO:0000313" key="1">
    <source>
        <dbReference type="EMBL" id="SMG01057.1"/>
    </source>
</evidence>
<dbReference type="InterPro" id="IPR036397">
    <property type="entry name" value="RNaseH_sf"/>
</dbReference>
<protein>
    <submittedName>
        <fullName evidence="1">Uncharacterized protein</fullName>
    </submittedName>
</protein>